<protein>
    <submittedName>
        <fullName evidence="1">Uncharacterized protein</fullName>
    </submittedName>
</protein>
<proteinExistence type="predicted"/>
<reference evidence="1" key="1">
    <citation type="journal article" date="2021" name="Proc. Natl. Acad. Sci. U.S.A.">
        <title>A Catalog of Tens of Thousands of Viruses from Human Metagenomes Reveals Hidden Associations with Chronic Diseases.</title>
        <authorList>
            <person name="Tisza M.J."/>
            <person name="Buck C.B."/>
        </authorList>
    </citation>
    <scope>NUCLEOTIDE SEQUENCE</scope>
    <source>
        <strain evidence="1">Ctesc4</strain>
    </source>
</reference>
<accession>A0A8S5TDG6</accession>
<name>A0A8S5TDG6_9VIRU</name>
<organism evidence="1">
    <name type="scientific">Phage sp. ctesc4</name>
    <dbReference type="NCBI Taxonomy" id="2828008"/>
    <lineage>
        <taxon>Viruses</taxon>
    </lineage>
</organism>
<sequence>MRAAFSVNTVSPIGRNRSSIFPITTFHKLNKTPPGTLLTTTETLPHALLQVNTQRRLTISVERAWHKEAATRRVKPIMPETKL</sequence>
<dbReference type="EMBL" id="BK032802">
    <property type="protein sequence ID" value="DAF61083.1"/>
    <property type="molecule type" value="Genomic_DNA"/>
</dbReference>
<evidence type="ECO:0000313" key="1">
    <source>
        <dbReference type="EMBL" id="DAF61083.1"/>
    </source>
</evidence>